<keyword evidence="4" id="KW-0597">Phosphoprotein</keyword>
<dbReference type="InterPro" id="IPR046341">
    <property type="entry name" value="SET_dom_sf"/>
</dbReference>
<dbReference type="InterPro" id="IPR013083">
    <property type="entry name" value="Znf_RING/FYVE/PHD"/>
</dbReference>
<evidence type="ECO:0000256" key="5">
    <source>
        <dbReference type="ARBA" id="ARBA00022603"/>
    </source>
</evidence>
<feature type="domain" description="PHD-type" evidence="15">
    <location>
        <begin position="985"/>
        <end position="1030"/>
    </location>
</feature>
<evidence type="ECO:0000256" key="12">
    <source>
        <dbReference type="ARBA" id="ARBA00023242"/>
    </source>
</evidence>
<dbReference type="InterPro" id="IPR001214">
    <property type="entry name" value="SET_dom"/>
</dbReference>
<dbReference type="InterPro" id="IPR055198">
    <property type="entry name" value="NSD_PHD"/>
</dbReference>
<gene>
    <name evidence="20" type="ORF">ABEB36_013009</name>
</gene>
<dbReference type="CDD" id="cd15565">
    <property type="entry name" value="PHD2_NSD"/>
    <property type="match status" value="1"/>
</dbReference>
<dbReference type="InterPro" id="IPR011011">
    <property type="entry name" value="Znf_FYVE_PHD"/>
</dbReference>
<dbReference type="FunFam" id="2.30.30.140:FF:000099">
    <property type="entry name" value="Histone-lysine N-methyltransferase"/>
    <property type="match status" value="1"/>
</dbReference>
<evidence type="ECO:0000256" key="3">
    <source>
        <dbReference type="ARBA" id="ARBA00022454"/>
    </source>
</evidence>
<dbReference type="GO" id="GO:0005634">
    <property type="term" value="C:nucleus"/>
    <property type="evidence" value="ECO:0007669"/>
    <property type="project" value="UniProtKB-SubCell"/>
</dbReference>
<evidence type="ECO:0000259" key="17">
    <source>
        <dbReference type="PROSITE" id="PS50812"/>
    </source>
</evidence>
<feature type="domain" description="Post-SET" evidence="18">
    <location>
        <begin position="1347"/>
        <end position="1363"/>
    </location>
</feature>
<dbReference type="SMART" id="SM00508">
    <property type="entry name" value="PostSET"/>
    <property type="match status" value="1"/>
</dbReference>
<evidence type="ECO:0000259" key="19">
    <source>
        <dbReference type="PROSITE" id="PS51215"/>
    </source>
</evidence>
<dbReference type="SUPFAM" id="SSF63748">
    <property type="entry name" value="Tudor/PWWP/MBT"/>
    <property type="match status" value="2"/>
</dbReference>
<feature type="domain" description="PWWP" evidence="17">
    <location>
        <begin position="392"/>
        <end position="459"/>
    </location>
</feature>
<dbReference type="Gene3D" id="2.170.270.10">
    <property type="entry name" value="SET domain"/>
    <property type="match status" value="1"/>
</dbReference>
<dbReference type="SUPFAM" id="SSF57903">
    <property type="entry name" value="FYVE/PHD zinc finger"/>
    <property type="match status" value="2"/>
</dbReference>
<comment type="caution">
    <text evidence="20">The sequence shown here is derived from an EMBL/GenBank/DDBJ whole genome shotgun (WGS) entry which is preliminary data.</text>
</comment>
<keyword evidence="11" id="KW-0156">Chromatin regulator</keyword>
<dbReference type="PROSITE" id="PS50868">
    <property type="entry name" value="POST_SET"/>
    <property type="match status" value="1"/>
</dbReference>
<dbReference type="InterPro" id="IPR000313">
    <property type="entry name" value="PWWP_dom"/>
</dbReference>
<feature type="domain" description="AWS" evidence="19">
    <location>
        <begin position="1171"/>
        <end position="1221"/>
    </location>
</feature>
<evidence type="ECO:0000256" key="1">
    <source>
        <dbReference type="ARBA" id="ARBA00004123"/>
    </source>
</evidence>
<dbReference type="InterPro" id="IPR019786">
    <property type="entry name" value="Zinc_finger_PHD-type_CS"/>
</dbReference>
<evidence type="ECO:0000259" key="18">
    <source>
        <dbReference type="PROSITE" id="PS50868"/>
    </source>
</evidence>
<evidence type="ECO:0000256" key="6">
    <source>
        <dbReference type="ARBA" id="ARBA00022679"/>
    </source>
</evidence>
<feature type="domain" description="SET" evidence="16">
    <location>
        <begin position="1223"/>
        <end position="1340"/>
    </location>
</feature>
<keyword evidence="12" id="KW-0539">Nucleus</keyword>
<dbReference type="EMBL" id="JBDJPC010000010">
    <property type="protein sequence ID" value="KAL1490292.1"/>
    <property type="molecule type" value="Genomic_DNA"/>
</dbReference>
<dbReference type="PROSITE" id="PS50280">
    <property type="entry name" value="SET"/>
    <property type="match status" value="1"/>
</dbReference>
<dbReference type="Gene3D" id="2.30.30.140">
    <property type="match status" value="2"/>
</dbReference>
<dbReference type="CDD" id="cd05838">
    <property type="entry name" value="PWWP_NSD_rpt2"/>
    <property type="match status" value="1"/>
</dbReference>
<keyword evidence="3" id="KW-0158">Chromosome</keyword>
<reference evidence="20 21" key="1">
    <citation type="submission" date="2024-05" db="EMBL/GenBank/DDBJ databases">
        <title>Genetic variation in Jamaican populations of the coffee berry borer (Hypothenemus hampei).</title>
        <authorList>
            <person name="Errbii M."/>
            <person name="Myrie A."/>
        </authorList>
    </citation>
    <scope>NUCLEOTIDE SEQUENCE [LARGE SCALE GENOMIC DNA]</scope>
    <source>
        <strain evidence="20">JA-Hopewell-2020-01-JO</strain>
        <tissue evidence="20">Whole body</tissue>
    </source>
</reference>
<dbReference type="InterPro" id="IPR006560">
    <property type="entry name" value="AWS_dom"/>
</dbReference>
<dbReference type="Pfam" id="PF00855">
    <property type="entry name" value="PWWP"/>
    <property type="match status" value="2"/>
</dbReference>
<dbReference type="GO" id="GO:0016279">
    <property type="term" value="F:protein-lysine N-methyltransferase activity"/>
    <property type="evidence" value="ECO:0007669"/>
    <property type="project" value="UniProtKB-ARBA"/>
</dbReference>
<dbReference type="Pfam" id="PF00856">
    <property type="entry name" value="SET"/>
    <property type="match status" value="1"/>
</dbReference>
<keyword evidence="9 13" id="KW-0863">Zinc-finger</keyword>
<feature type="region of interest" description="Disordered" evidence="14">
    <location>
        <begin position="67"/>
        <end position="96"/>
    </location>
</feature>
<dbReference type="PANTHER" id="PTHR22884">
    <property type="entry name" value="SET DOMAIN PROTEINS"/>
    <property type="match status" value="1"/>
</dbReference>
<dbReference type="GO" id="GO:0140938">
    <property type="term" value="F:histone H3 methyltransferase activity"/>
    <property type="evidence" value="ECO:0007669"/>
    <property type="project" value="UniProtKB-ARBA"/>
</dbReference>
<feature type="compositionally biased region" description="Basic and acidic residues" evidence="14">
    <location>
        <begin position="707"/>
        <end position="732"/>
    </location>
</feature>
<dbReference type="Gene3D" id="3.30.40.10">
    <property type="entry name" value="Zinc/RING finger domain, C3HC4 (zinc finger)"/>
    <property type="match status" value="3"/>
</dbReference>
<dbReference type="InterPro" id="IPR019787">
    <property type="entry name" value="Znf_PHD-finger"/>
</dbReference>
<keyword evidence="10" id="KW-0862">Zinc</keyword>
<evidence type="ECO:0000313" key="20">
    <source>
        <dbReference type="EMBL" id="KAL1490292.1"/>
    </source>
</evidence>
<dbReference type="SMART" id="SM00293">
    <property type="entry name" value="PWWP"/>
    <property type="match status" value="2"/>
</dbReference>
<dbReference type="CDD" id="cd15567">
    <property type="entry name" value="PHD4_NSD"/>
    <property type="match status" value="1"/>
</dbReference>
<dbReference type="Proteomes" id="UP001566132">
    <property type="component" value="Unassembled WGS sequence"/>
</dbReference>
<keyword evidence="21" id="KW-1185">Reference proteome</keyword>
<evidence type="ECO:0000256" key="13">
    <source>
        <dbReference type="PROSITE-ProRule" id="PRU00146"/>
    </source>
</evidence>
<evidence type="ECO:0000256" key="14">
    <source>
        <dbReference type="SAM" id="MobiDB-lite"/>
    </source>
</evidence>
<dbReference type="PROSITE" id="PS51215">
    <property type="entry name" value="AWS"/>
    <property type="match status" value="1"/>
</dbReference>
<sequence>MFPIDISIIRYKADPEDYDPLHELSGSSKNKPVFTSTPLQGDAGSIVRTLSGSWKVVSNLNGTHLKNNIAQGAEKRNGSRKRYRENNTSGSEDSKNKIPLEIKLSENSSITNGHSSYSSKENLIFIEKTHKKRKRNDSLTPITRRNLRSSHNHTRIFKEERNNETFFTLLGLPINEKLNLTGTSLNNLKEKNRNVTKLVKDDELIVENQITQQKPIKDEPDIDLYIHIKSEDNLLETDLYSNSLENSKHIKKSRRKGRPRRSSKQWQSSNFSIIKSEPENLEDWSVNNSFRKTLPSSSQFLNSNQTNSLLKSSNDDIKLPILVRETDEQEQFQAAFPQNNSRLDLNTPRNNKSIKVEVPYPVLPLQFSSDDSKDCKASISQNYLYTSLSYSLGNMVWAQVGKFPYWPAIICKEPDTEKIYNLVEIKNRPKQVYYHLRFFGDYGRRAWVNKNRLILYYSGQDLEIIGKSIKLEYKANRISKYCVVPYKYQKKWKKAVEEVESYKNKSLEEILEYLLDCYKRHKSIHKNKSNRKSNILNENEKTAAILESKKIKVEIEFNKEPALKDVNITNSQASEYPARRSTRNIKTVNRLDMLDLQENKNCSRLIEVFNSTSEPIAREEEMANDLIIESVPKTVSNLDPNCSFEYQSELHRRNNLFNGLRLARVCDHCLKQGDIYKCKGKCGGSFHLECASQLNQSKIVKPSQKPKSPEKNKPKKKNSERSPLKRNVDGRVTRSQSQIITVLPKENPVQDVKLESNLLEELSNLSITEQIDFRMKEMMSKLGNQSAYQELTDSSSEEGSSVNLIYDNKTSANVYEGVSIKNSNQHVTADFDIILEKVSLDANSFKCIYCLNDKTPPCYFCGLEVSKYGETSRQKCSLYRCSRYYHLHCLKMLPQTQWSIGKWSKNQSPEESFTCPAHRCHTCFSEELGSSTSCRLPGDRLARCMLCPAAFHSSTFCTPAGSEILGGSQIICPRHRPKQVQPINTVWCFICSQGGKLICCDTCPTSVHPECQPINYSDDDKYICEDCESGRFPLYDEVVWVKLGAYRWWPALILFPNEVPDNVRMVKHQRGDFVVRFFGTNDYYWVNKLRSFAFQEDDKGSGTTEMVKPQRRLHQLFHKAIEDAAVAYKCKKEFKMRLEAEVAHDLKPPFFVKINKNKPVGNVKIVELDLSNANPCECDPNGPYPCGPSTNCINRLLMTECDPAVCNAGTRCRNQSFQKREYPPIAPYKTQGRGWGLKTLAPIQTGQFVIEYVGELIDSEEYQRRIRKMHEKKEENYYFMTVDSERMIDAGHKGNLSRFMNHSCNPNCITQKWTVQGDTRVGLFAKCDIEAGSELTFNYYLEVVGQEKKVCKCGADNCSGFIGVKVKMEKVDKQHSENVTEPKKIKKVKKQVPERTTIVDLPLCFVCNKKNSVVVCSNKFCNKAYHLDCLDLKQMPSDVHKFVCSRHNCNICSHRTIRCCVKCINSFCPSHSAGNVRYDDNLGFICWLHDPVLLSKNKPIKVIKSKKLRKKLKRFNGIQTKPKGKLRQIKNTKNKIKNQPNGSLKLKTFNSEDKTEELSNSWITDDGTSITEEPDLMDCATGLDELNLYERLQRTRNKNYC</sequence>
<dbReference type="GO" id="GO:0008270">
    <property type="term" value="F:zinc ion binding"/>
    <property type="evidence" value="ECO:0007669"/>
    <property type="project" value="UniProtKB-KW"/>
</dbReference>
<dbReference type="PROSITE" id="PS50812">
    <property type="entry name" value="PWWP"/>
    <property type="match status" value="2"/>
</dbReference>
<evidence type="ECO:0000256" key="8">
    <source>
        <dbReference type="ARBA" id="ARBA00022723"/>
    </source>
</evidence>
<evidence type="ECO:0000259" key="16">
    <source>
        <dbReference type="PROSITE" id="PS50280"/>
    </source>
</evidence>
<organism evidence="20 21">
    <name type="scientific">Hypothenemus hampei</name>
    <name type="common">Coffee berry borer</name>
    <dbReference type="NCBI Taxonomy" id="57062"/>
    <lineage>
        <taxon>Eukaryota</taxon>
        <taxon>Metazoa</taxon>
        <taxon>Ecdysozoa</taxon>
        <taxon>Arthropoda</taxon>
        <taxon>Hexapoda</taxon>
        <taxon>Insecta</taxon>
        <taxon>Pterygota</taxon>
        <taxon>Neoptera</taxon>
        <taxon>Endopterygota</taxon>
        <taxon>Coleoptera</taxon>
        <taxon>Polyphaga</taxon>
        <taxon>Cucujiformia</taxon>
        <taxon>Curculionidae</taxon>
        <taxon>Scolytinae</taxon>
        <taxon>Hypothenemus</taxon>
    </lineage>
</organism>
<dbReference type="Pfam" id="PF17907">
    <property type="entry name" value="AWS"/>
    <property type="match status" value="1"/>
</dbReference>
<feature type="region of interest" description="Disordered" evidence="14">
    <location>
        <begin position="247"/>
        <end position="269"/>
    </location>
</feature>
<dbReference type="PROSITE" id="PS01359">
    <property type="entry name" value="ZF_PHD_1"/>
    <property type="match status" value="1"/>
</dbReference>
<dbReference type="CDD" id="cd19173">
    <property type="entry name" value="SET_NSD"/>
    <property type="match status" value="1"/>
</dbReference>
<evidence type="ECO:0000256" key="7">
    <source>
        <dbReference type="ARBA" id="ARBA00022691"/>
    </source>
</evidence>
<keyword evidence="5" id="KW-0489">Methyltransferase</keyword>
<dbReference type="InterPro" id="IPR001965">
    <property type="entry name" value="Znf_PHD"/>
</dbReference>
<dbReference type="InterPro" id="IPR050777">
    <property type="entry name" value="SET2_Histone-Lys_MeTrsfase"/>
</dbReference>
<dbReference type="CDD" id="cd15566">
    <property type="entry name" value="PHD3_NSD"/>
    <property type="match status" value="1"/>
</dbReference>
<comment type="subcellular location">
    <subcellularLocation>
        <location evidence="2">Chromosome</location>
    </subcellularLocation>
    <subcellularLocation>
        <location evidence="1">Nucleus</location>
    </subcellularLocation>
</comment>
<keyword evidence="6" id="KW-0808">Transferase</keyword>
<keyword evidence="8" id="KW-0479">Metal-binding</keyword>
<evidence type="ECO:0000256" key="10">
    <source>
        <dbReference type="ARBA" id="ARBA00022833"/>
    </source>
</evidence>
<dbReference type="Pfam" id="PF22908">
    <property type="entry name" value="PHD_NSD"/>
    <property type="match status" value="1"/>
</dbReference>
<dbReference type="GO" id="GO:0032259">
    <property type="term" value="P:methylation"/>
    <property type="evidence" value="ECO:0007669"/>
    <property type="project" value="UniProtKB-KW"/>
</dbReference>
<proteinExistence type="predicted"/>
<evidence type="ECO:0000313" key="21">
    <source>
        <dbReference type="Proteomes" id="UP001566132"/>
    </source>
</evidence>
<evidence type="ECO:0000256" key="2">
    <source>
        <dbReference type="ARBA" id="ARBA00004286"/>
    </source>
</evidence>
<dbReference type="InterPro" id="IPR003616">
    <property type="entry name" value="Post-SET_dom"/>
</dbReference>
<feature type="region of interest" description="Disordered" evidence="14">
    <location>
        <begin position="698"/>
        <end position="733"/>
    </location>
</feature>
<dbReference type="SMART" id="SM00570">
    <property type="entry name" value="AWS"/>
    <property type="match status" value="1"/>
</dbReference>
<name>A0ABD1E8L5_HYPHA</name>
<evidence type="ECO:0000256" key="4">
    <source>
        <dbReference type="ARBA" id="ARBA00022553"/>
    </source>
</evidence>
<dbReference type="SUPFAM" id="SSF82199">
    <property type="entry name" value="SET domain"/>
    <property type="match status" value="1"/>
</dbReference>
<evidence type="ECO:0000256" key="11">
    <source>
        <dbReference type="ARBA" id="ARBA00022853"/>
    </source>
</evidence>
<protein>
    <submittedName>
        <fullName evidence="20">Uncharacterized protein</fullName>
    </submittedName>
</protein>
<feature type="domain" description="PWWP" evidence="17">
    <location>
        <begin position="1035"/>
        <end position="1097"/>
    </location>
</feature>
<feature type="compositionally biased region" description="Basic residues" evidence="14">
    <location>
        <begin position="249"/>
        <end position="263"/>
    </location>
</feature>
<dbReference type="GO" id="GO:0005694">
    <property type="term" value="C:chromosome"/>
    <property type="evidence" value="ECO:0007669"/>
    <property type="project" value="UniProtKB-SubCell"/>
</dbReference>
<dbReference type="PROSITE" id="PS50016">
    <property type="entry name" value="ZF_PHD_2"/>
    <property type="match status" value="1"/>
</dbReference>
<keyword evidence="7" id="KW-0949">S-adenosyl-L-methionine</keyword>
<accession>A0ABD1E8L5</accession>
<evidence type="ECO:0000256" key="9">
    <source>
        <dbReference type="ARBA" id="ARBA00022771"/>
    </source>
</evidence>
<dbReference type="SMART" id="SM00317">
    <property type="entry name" value="SET"/>
    <property type="match status" value="1"/>
</dbReference>
<evidence type="ECO:0000259" key="15">
    <source>
        <dbReference type="PROSITE" id="PS50016"/>
    </source>
</evidence>
<dbReference type="SMART" id="SM00249">
    <property type="entry name" value="PHD"/>
    <property type="match status" value="3"/>
</dbReference>